<gene>
    <name evidence="1" type="ORF">V8G54_025544</name>
</gene>
<evidence type="ECO:0000313" key="2">
    <source>
        <dbReference type="Proteomes" id="UP001374535"/>
    </source>
</evidence>
<dbReference type="PANTHER" id="PTHR34836:SF9">
    <property type="entry name" value="RECEPTOR LIGAND BINDING REGION DOMAIN-CONTAINING PROTEIN"/>
    <property type="match status" value="1"/>
</dbReference>
<dbReference type="Gene3D" id="3.40.50.2300">
    <property type="match status" value="1"/>
</dbReference>
<dbReference type="InterPro" id="IPR015683">
    <property type="entry name" value="Ionotropic_Glu_rcpt"/>
</dbReference>
<organism evidence="1 2">
    <name type="scientific">Vigna mungo</name>
    <name type="common">Black gram</name>
    <name type="synonym">Phaseolus mungo</name>
    <dbReference type="NCBI Taxonomy" id="3915"/>
    <lineage>
        <taxon>Eukaryota</taxon>
        <taxon>Viridiplantae</taxon>
        <taxon>Streptophyta</taxon>
        <taxon>Embryophyta</taxon>
        <taxon>Tracheophyta</taxon>
        <taxon>Spermatophyta</taxon>
        <taxon>Magnoliopsida</taxon>
        <taxon>eudicotyledons</taxon>
        <taxon>Gunneridae</taxon>
        <taxon>Pentapetalae</taxon>
        <taxon>rosids</taxon>
        <taxon>fabids</taxon>
        <taxon>Fabales</taxon>
        <taxon>Fabaceae</taxon>
        <taxon>Papilionoideae</taxon>
        <taxon>50 kb inversion clade</taxon>
        <taxon>NPAAA clade</taxon>
        <taxon>indigoferoid/millettioid clade</taxon>
        <taxon>Phaseoleae</taxon>
        <taxon>Vigna</taxon>
    </lineage>
</organism>
<evidence type="ECO:0008006" key="3">
    <source>
        <dbReference type="Google" id="ProtNLM"/>
    </source>
</evidence>
<dbReference type="InterPro" id="IPR028082">
    <property type="entry name" value="Peripla_BP_I"/>
</dbReference>
<dbReference type="AlphaFoldDB" id="A0AAQ3MX54"/>
<reference evidence="1 2" key="1">
    <citation type="journal article" date="2023" name="Life. Sci Alliance">
        <title>Evolutionary insights into 3D genome organization and epigenetic landscape of Vigna mungo.</title>
        <authorList>
            <person name="Junaid A."/>
            <person name="Singh B."/>
            <person name="Bhatia S."/>
        </authorList>
    </citation>
    <scope>NUCLEOTIDE SEQUENCE [LARGE SCALE GENOMIC DNA]</scope>
    <source>
        <strain evidence="1">Urdbean</strain>
    </source>
</reference>
<sequence length="131" mass="15362">MQGIVGVKSYFPEIGLQYEHFYSKFQKKFSSENPHELNSEPGIFAARAYDAAWTLALSMIQTTNKKDQTLLDKILLNNFTGLRNWVLDKWTRFLKCYRPKFYFQFFNEGTWTSFMARTTLGNTKRMDSSIG</sequence>
<keyword evidence="2" id="KW-1185">Reference proteome</keyword>
<protein>
    <recommendedName>
        <fullName evidence="3">Receptor ligand binding region domain-containing protein</fullName>
    </recommendedName>
</protein>
<dbReference type="SUPFAM" id="SSF53822">
    <property type="entry name" value="Periplasmic binding protein-like I"/>
    <property type="match status" value="1"/>
</dbReference>
<dbReference type="PANTHER" id="PTHR34836">
    <property type="entry name" value="OS06G0188250 PROTEIN"/>
    <property type="match status" value="1"/>
</dbReference>
<evidence type="ECO:0000313" key="1">
    <source>
        <dbReference type="EMBL" id="WVY99474.1"/>
    </source>
</evidence>
<proteinExistence type="predicted"/>
<accession>A0AAQ3MX54</accession>
<dbReference type="EMBL" id="CP144693">
    <property type="protein sequence ID" value="WVY99474.1"/>
    <property type="molecule type" value="Genomic_DNA"/>
</dbReference>
<dbReference type="Proteomes" id="UP001374535">
    <property type="component" value="Chromosome 8"/>
</dbReference>
<name>A0AAQ3MX54_VIGMU</name>